<dbReference type="AlphaFoldDB" id="A0A8S1J744"/>
<dbReference type="GO" id="GO:0016462">
    <property type="term" value="F:pyrophosphatase activity"/>
    <property type="evidence" value="ECO:0007669"/>
    <property type="project" value="UniProtKB-ARBA"/>
</dbReference>
<name>A0A8S1J744_9CHLO</name>
<gene>
    <name evidence="3" type="ORF">OSTQU699_LOCUS8853</name>
</gene>
<comment type="caution">
    <text evidence="3">The sequence shown here is derived from an EMBL/GenBank/DDBJ whole genome shotgun (WGS) entry which is preliminary data.</text>
</comment>
<organism evidence="3 4">
    <name type="scientific">Ostreobium quekettii</name>
    <dbReference type="NCBI Taxonomy" id="121088"/>
    <lineage>
        <taxon>Eukaryota</taxon>
        <taxon>Viridiplantae</taxon>
        <taxon>Chlorophyta</taxon>
        <taxon>core chlorophytes</taxon>
        <taxon>Ulvophyceae</taxon>
        <taxon>TCBD clade</taxon>
        <taxon>Bryopsidales</taxon>
        <taxon>Ostreobineae</taxon>
        <taxon>Ostreobiaceae</taxon>
        <taxon>Ostreobium</taxon>
    </lineage>
</organism>
<dbReference type="InterPro" id="IPR006083">
    <property type="entry name" value="PRK/URK"/>
</dbReference>
<keyword evidence="1" id="KW-0472">Membrane</keyword>
<dbReference type="Gene3D" id="2.40.320.10">
    <property type="entry name" value="Hypothetical Protein Pfu-838710-001"/>
    <property type="match status" value="1"/>
</dbReference>
<protein>
    <recommendedName>
        <fullName evidence="2">CYTH domain-containing protein</fullName>
    </recommendedName>
</protein>
<reference evidence="3" key="1">
    <citation type="submission" date="2020-12" db="EMBL/GenBank/DDBJ databases">
        <authorList>
            <person name="Iha C."/>
        </authorList>
    </citation>
    <scope>NUCLEOTIDE SEQUENCE</scope>
</reference>
<accession>A0A8S1J744</accession>
<evidence type="ECO:0000313" key="3">
    <source>
        <dbReference type="EMBL" id="CAD7703496.1"/>
    </source>
</evidence>
<keyword evidence="1" id="KW-1133">Transmembrane helix</keyword>
<dbReference type="PANTHER" id="PTHR10285">
    <property type="entry name" value="URIDINE KINASE"/>
    <property type="match status" value="1"/>
</dbReference>
<evidence type="ECO:0000256" key="1">
    <source>
        <dbReference type="SAM" id="Phobius"/>
    </source>
</evidence>
<dbReference type="InterPro" id="IPR023577">
    <property type="entry name" value="CYTH_domain"/>
</dbReference>
<dbReference type="Pfam" id="PF00485">
    <property type="entry name" value="PRK"/>
    <property type="match status" value="1"/>
</dbReference>
<dbReference type="OrthoDB" id="10257085at2759"/>
<keyword evidence="4" id="KW-1185">Reference proteome</keyword>
<sequence>MPGVGVISMDNYNDASKVVDDNFDDPRLTDYDLLLENMQQLRSGKTAQVPIYDFKESKRVGYMEVEVPTSRIVIVEGIYALSERLRGHLDLRVSITGGVHFDLIKRVLRDLDRSGQAPEEIIQQISDTVYPMYKAFIEPDLETAHLKIHNTFNPFSGFMNATYILKSDKPITIEQSHMVLKGAIKRSPESELVDIYLLPPGEDPDTCSSWLRMRNRDGRYSLLFEEWVTDGPYLISPRISFEVSVKVLGGLMALGYEIGTLMKRKTVSHSDDDITVKLDTIEKLGTFVQVQGKDRAKVAQAGRDLGLEGSYIARSYIEQVQLEKLTSELRDAVNLREHLGDHLFSGSPVLLQEFPASLPARLRTTFSTPPVAIERTTSLDPSCMAGGTSRLSSGTGDGLLSQRIRASPEVTDGYPHNGVHPSPWPSGSLSTKDELVHIMRQVSDRLNTIAESVSAPGPSGMATQVEMLQRECSQMRQSVACLSKAVDSLSKQVESLNGGLHYDPPFPSFGYILPPLLGVAGFGVLLGWVALKSG</sequence>
<dbReference type="InterPro" id="IPR033469">
    <property type="entry name" value="CYTH-like_dom_sf"/>
</dbReference>
<feature type="transmembrane region" description="Helical" evidence="1">
    <location>
        <begin position="511"/>
        <end position="531"/>
    </location>
</feature>
<dbReference type="SUPFAM" id="SSF52540">
    <property type="entry name" value="P-loop containing nucleoside triphosphate hydrolases"/>
    <property type="match status" value="1"/>
</dbReference>
<dbReference type="Pfam" id="PF01928">
    <property type="entry name" value="CYTH"/>
    <property type="match status" value="1"/>
</dbReference>
<evidence type="ECO:0000313" key="4">
    <source>
        <dbReference type="Proteomes" id="UP000708148"/>
    </source>
</evidence>
<dbReference type="CDD" id="cd02028">
    <property type="entry name" value="UMPK_like"/>
    <property type="match status" value="1"/>
</dbReference>
<dbReference type="InterPro" id="IPR027417">
    <property type="entry name" value="P-loop_NTPase"/>
</dbReference>
<feature type="domain" description="CYTH" evidence="2">
    <location>
        <begin position="160"/>
        <end position="322"/>
    </location>
</feature>
<dbReference type="GO" id="GO:0016301">
    <property type="term" value="F:kinase activity"/>
    <property type="evidence" value="ECO:0007669"/>
    <property type="project" value="InterPro"/>
</dbReference>
<dbReference type="EMBL" id="CAJHUC010002266">
    <property type="protein sequence ID" value="CAD7703496.1"/>
    <property type="molecule type" value="Genomic_DNA"/>
</dbReference>
<dbReference type="Proteomes" id="UP000708148">
    <property type="component" value="Unassembled WGS sequence"/>
</dbReference>
<dbReference type="GO" id="GO:0005524">
    <property type="term" value="F:ATP binding"/>
    <property type="evidence" value="ECO:0007669"/>
    <property type="project" value="InterPro"/>
</dbReference>
<dbReference type="SUPFAM" id="SSF55154">
    <property type="entry name" value="CYTH-like phosphatases"/>
    <property type="match status" value="1"/>
</dbReference>
<proteinExistence type="predicted"/>
<dbReference type="PROSITE" id="PS51707">
    <property type="entry name" value="CYTH"/>
    <property type="match status" value="1"/>
</dbReference>
<dbReference type="Gene3D" id="3.40.50.300">
    <property type="entry name" value="P-loop containing nucleotide triphosphate hydrolases"/>
    <property type="match status" value="1"/>
</dbReference>
<evidence type="ECO:0000259" key="2">
    <source>
        <dbReference type="PROSITE" id="PS51707"/>
    </source>
</evidence>
<keyword evidence="1" id="KW-0812">Transmembrane</keyword>